<evidence type="ECO:0000313" key="1">
    <source>
        <dbReference type="EMBL" id="NYE38682.1"/>
    </source>
</evidence>
<gene>
    <name evidence="1" type="ORF">F4692_003832</name>
</gene>
<dbReference type="PROSITE" id="PS51257">
    <property type="entry name" value="PROKAR_LIPOPROTEIN"/>
    <property type="match status" value="1"/>
</dbReference>
<reference evidence="1 2" key="2">
    <citation type="submission" date="2020-08" db="EMBL/GenBank/DDBJ databases">
        <title>The Agave Microbiome: Exploring the role of microbial communities in plant adaptations to desert environments.</title>
        <authorList>
            <person name="Partida-Martinez L.P."/>
        </authorList>
    </citation>
    <scope>NUCLEOTIDE SEQUENCE [LARGE SCALE GENOMIC DNA]</scope>
    <source>
        <strain evidence="1 2">AT2.17</strain>
    </source>
</reference>
<dbReference type="Proteomes" id="UP000549911">
    <property type="component" value="Unassembled WGS sequence"/>
</dbReference>
<keyword evidence="2" id="KW-1185">Reference proteome</keyword>
<proteinExistence type="predicted"/>
<evidence type="ECO:0000313" key="2">
    <source>
        <dbReference type="Proteomes" id="UP000549911"/>
    </source>
</evidence>
<comment type="caution">
    <text evidence="1">The sequence shown here is derived from an EMBL/GenBank/DDBJ whole genome shotgun (WGS) entry which is preliminary data.</text>
</comment>
<dbReference type="AlphaFoldDB" id="A0A7Y9KUI0"/>
<protein>
    <submittedName>
        <fullName evidence="1">Uncharacterized protein</fullName>
    </submittedName>
</protein>
<accession>A0A7Y9KUI0</accession>
<sequence>MRTALLGCAAVALAASISGCGTDPEPVLLDGLNGSGPAACALFVGTATSDSLVGRVVDEWFAAWAGQRGAEEMQADLGDLLPGRC</sequence>
<reference evidence="1 2" key="1">
    <citation type="submission" date="2020-07" db="EMBL/GenBank/DDBJ databases">
        <authorList>
            <person name="Partida-Martinez L."/>
            <person name="Huntemann M."/>
            <person name="Clum A."/>
            <person name="Wang J."/>
            <person name="Palaniappan K."/>
            <person name="Ritter S."/>
            <person name="Chen I.-M."/>
            <person name="Stamatis D."/>
            <person name="Reddy T."/>
            <person name="O'Malley R."/>
            <person name="Daum C."/>
            <person name="Shapiro N."/>
            <person name="Ivanova N."/>
            <person name="Kyrpides N."/>
            <person name="Woyke T."/>
        </authorList>
    </citation>
    <scope>NUCLEOTIDE SEQUENCE [LARGE SCALE GENOMIC DNA]</scope>
    <source>
        <strain evidence="1 2">AT2.17</strain>
    </source>
</reference>
<dbReference type="EMBL" id="JACCBW010000005">
    <property type="protein sequence ID" value="NYE38682.1"/>
    <property type="molecule type" value="Genomic_DNA"/>
</dbReference>
<dbReference type="RefSeq" id="WP_179621306.1">
    <property type="nucleotide sequence ID" value="NZ_JACCBW010000005.1"/>
</dbReference>
<organism evidence="1 2">
    <name type="scientific">Nocardioides cavernae</name>
    <dbReference type="NCBI Taxonomy" id="1921566"/>
    <lineage>
        <taxon>Bacteria</taxon>
        <taxon>Bacillati</taxon>
        <taxon>Actinomycetota</taxon>
        <taxon>Actinomycetes</taxon>
        <taxon>Propionibacteriales</taxon>
        <taxon>Nocardioidaceae</taxon>
        <taxon>Nocardioides</taxon>
    </lineage>
</organism>
<name>A0A7Y9KUI0_9ACTN</name>